<reference evidence="11" key="1">
    <citation type="submission" date="2023-06" db="EMBL/GenBank/DDBJ databases">
        <title>Genomic analysis of the entomopathogenic nematode Steinernema hermaphroditum.</title>
        <authorList>
            <person name="Schwarz E.M."/>
            <person name="Heppert J.K."/>
            <person name="Baniya A."/>
            <person name="Schwartz H.T."/>
            <person name="Tan C.-H."/>
            <person name="Antoshechkin I."/>
            <person name="Sternberg P.W."/>
            <person name="Goodrich-Blair H."/>
            <person name="Dillman A.R."/>
        </authorList>
    </citation>
    <scope>NUCLEOTIDE SEQUENCE</scope>
    <source>
        <strain evidence="11">PS9179</strain>
        <tissue evidence="11">Whole animal</tissue>
    </source>
</reference>
<evidence type="ECO:0000256" key="4">
    <source>
        <dbReference type="ARBA" id="ARBA00023054"/>
    </source>
</evidence>
<dbReference type="SUPFAM" id="SSF52540">
    <property type="entry name" value="P-loop containing nucleoside triphosphate hydrolases"/>
    <property type="match status" value="1"/>
</dbReference>
<evidence type="ECO:0000256" key="1">
    <source>
        <dbReference type="ARBA" id="ARBA00008314"/>
    </source>
</evidence>
<feature type="region of interest" description="Actin-binding" evidence="8">
    <location>
        <begin position="690"/>
        <end position="712"/>
    </location>
</feature>
<keyword evidence="7 8" id="KW-0009">Actin-binding</keyword>
<keyword evidence="5 8" id="KW-0518">Myosin</keyword>
<name>A0AA39H6S5_9BILA</name>
<dbReference type="PROSITE" id="PS51456">
    <property type="entry name" value="MYOSIN_MOTOR"/>
    <property type="match status" value="1"/>
</dbReference>
<dbReference type="GO" id="GO:0005524">
    <property type="term" value="F:ATP binding"/>
    <property type="evidence" value="ECO:0007669"/>
    <property type="project" value="UniProtKB-UniRule"/>
</dbReference>
<dbReference type="PRINTS" id="PR00193">
    <property type="entry name" value="MYOSINHEAVY"/>
</dbReference>
<dbReference type="PANTHER" id="PTHR13140">
    <property type="entry name" value="MYOSIN"/>
    <property type="match status" value="1"/>
</dbReference>
<keyword evidence="3 8" id="KW-0067">ATP-binding</keyword>
<evidence type="ECO:0000313" key="11">
    <source>
        <dbReference type="EMBL" id="KAK0400296.1"/>
    </source>
</evidence>
<dbReference type="FunFam" id="1.10.10.820:FF:000001">
    <property type="entry name" value="Myosin heavy chain"/>
    <property type="match status" value="1"/>
</dbReference>
<sequence length="1517" mass="176883">MEGCQNGSAYCFPPHRQRRSSAGAVGNWEVKAALCKPDNCYAMDVEDIGRLLAPPPAVISREVNCVESRIWIPDTETAFRMCNVVADKGDELIVGYRGDQGFYEKKKVKRSECQLTSITHFCDDICNLSELNDASVLHSLYSRYTNGLIHTYSGLFCVVVNPWKNVPLYSKKMMQFFKEQSKVQQIMPPHIYSVAQLAYDGIMNGGTNQSILITGESGAGKTENTKKIIEYLIWSARNACSFDSSSEPQLHSELLCAGTALEAFTNARTVHNNNSSRIGKFIRIDFDDTGKLQSAQIECYILEKSRIVNQNEGDRNFHIFYQLLSTAFSNDFREMLGLRADPASYKILKQGGNIVDPNINDCEHGIETQEALSRLGFSEHEKRFIYQIVAICILMGEVKFCERQGLDISYIDGQNEVEAVCSILKVKSGNLIDALTQPCIRIGDKVIRKSQNLKKTLFSVAALIKVLYERMFKWIVARCNSAIDKRSAFTESLHSTYIGVLDMAGFEIMKTNSFEQFCINYTNEKLQQFFNHFLFVREQTEYMEEQLEWNHIDYDDELQVTIDMIEKPIGLLALLQEECLVPNGSEKALLEKLIQNLSSTYVFAKSKQSSRNTSVSHFTVIHYAGSIPYNIDGWVEKNRDSVDQNILDVLSRSENELIRELFPPVVQEMTRSRRGNLTSATVSYIYKEQLNNLLQTLQSTSAHFVRCIVPNHNRQPNQMHGPLVLHQLRCNGVLEGVRICRKGYPNRIPFMEFYARYKMLAGPGFRPSTERENKMLRELCEAIKIPSDRYQLGVTKVFCRAGLLSDLEHRRRELITSMVCRIQAYIRWNCEQRRLQLKYNEWNATYTIQENIRNFSRIASWDWYRLYVRIRPLIPMERDKKRIAELTRENESLYEKCSLMMDEIDEAREAIQTVERETKKMQDDRQEMERKLFETREELTANEDIMNMMEKRFEEQHQKVMKLHDCVRETENVLQRVQNEKDELQQQLSKRKEKLERETALREHLEEENELRQEQIREMEANMEVMRHNSENWRIKIQKCEDDAAEIEDRRKKQCELVKELQQTINELNARTAEFDIMVRNERNLRRKLESENDSLLDDTHRLNARLADTQAKLDQMKDCNRKKDTAIRNLEKAVQEKTEHMETCIAELKKIHKASQADLQNTNDELRKKCQKLEADNRQLKQRLDSALFERESSVESDYGRGSRLSLSRQYSLSSTSSLSSVRTIGRRRETEPDVFRASRSPLNWSRRETEPDLRGSTMSLSWRRDNDDLRPDWTHLSKSPSQMHLMDRDRQIAQLERSLQSSNTDNQLLRREIEVYKESLSDVEKEKDNLIRQNKTLAYDLDKAAKNLVKEENKVEAIEQKLKKSQADVELWKKKFEDGVVESKNDIIFERKKMKERMEKLIHEHELRHSHYSSVDKNRDKLQSELAETQVNLDRALAQIAQMEKLSRSHMSIAESWESQNKNNASELDVLRKENASLKVQVRRQMRQMELLTQQSEINDHVNKLESKVGKLNEK</sequence>
<proteinExistence type="inferred from homology"/>
<dbReference type="GO" id="GO:0007015">
    <property type="term" value="P:actin filament organization"/>
    <property type="evidence" value="ECO:0007669"/>
    <property type="project" value="TreeGrafter"/>
</dbReference>
<keyword evidence="4 9" id="KW-0175">Coiled coil</keyword>
<evidence type="ECO:0000259" key="10">
    <source>
        <dbReference type="PROSITE" id="PS51456"/>
    </source>
</evidence>
<feature type="domain" description="Myosin motor" evidence="10">
    <location>
        <begin position="120"/>
        <end position="812"/>
    </location>
</feature>
<evidence type="ECO:0000256" key="2">
    <source>
        <dbReference type="ARBA" id="ARBA00022741"/>
    </source>
</evidence>
<organism evidence="11 12">
    <name type="scientific">Steinernema hermaphroditum</name>
    <dbReference type="NCBI Taxonomy" id="289476"/>
    <lineage>
        <taxon>Eukaryota</taxon>
        <taxon>Metazoa</taxon>
        <taxon>Ecdysozoa</taxon>
        <taxon>Nematoda</taxon>
        <taxon>Chromadorea</taxon>
        <taxon>Rhabditida</taxon>
        <taxon>Tylenchina</taxon>
        <taxon>Panagrolaimomorpha</taxon>
        <taxon>Strongyloidoidea</taxon>
        <taxon>Steinernematidae</taxon>
        <taxon>Steinernema</taxon>
    </lineage>
</organism>
<evidence type="ECO:0000256" key="5">
    <source>
        <dbReference type="ARBA" id="ARBA00023123"/>
    </source>
</evidence>
<dbReference type="Pfam" id="PF00063">
    <property type="entry name" value="Myosin_head"/>
    <property type="match status" value="1"/>
</dbReference>
<dbReference type="InterPro" id="IPR036961">
    <property type="entry name" value="Kinesin_motor_dom_sf"/>
</dbReference>
<feature type="coiled-coil region" evidence="9">
    <location>
        <begin position="1294"/>
        <end position="1377"/>
    </location>
</feature>
<dbReference type="GO" id="GO:0000146">
    <property type="term" value="F:microfilament motor activity"/>
    <property type="evidence" value="ECO:0007669"/>
    <property type="project" value="TreeGrafter"/>
</dbReference>
<keyword evidence="2 8" id="KW-0547">Nucleotide-binding</keyword>
<feature type="coiled-coil region" evidence="9">
    <location>
        <begin position="876"/>
        <end position="938"/>
    </location>
</feature>
<gene>
    <name evidence="11" type="ORF">QR680_003443</name>
</gene>
<keyword evidence="6 8" id="KW-0505">Motor protein</keyword>
<dbReference type="GO" id="GO:0005737">
    <property type="term" value="C:cytoplasm"/>
    <property type="evidence" value="ECO:0007669"/>
    <property type="project" value="TreeGrafter"/>
</dbReference>
<dbReference type="GO" id="GO:0051015">
    <property type="term" value="F:actin filament binding"/>
    <property type="evidence" value="ECO:0007669"/>
    <property type="project" value="TreeGrafter"/>
</dbReference>
<dbReference type="GO" id="GO:0016020">
    <property type="term" value="C:membrane"/>
    <property type="evidence" value="ECO:0007669"/>
    <property type="project" value="TreeGrafter"/>
</dbReference>
<accession>A0AA39H6S5</accession>
<comment type="caution">
    <text evidence="11">The sequence shown here is derived from an EMBL/GenBank/DDBJ whole genome shotgun (WGS) entry which is preliminary data.</text>
</comment>
<dbReference type="GO" id="GO:0016459">
    <property type="term" value="C:myosin complex"/>
    <property type="evidence" value="ECO:0007669"/>
    <property type="project" value="UniProtKB-KW"/>
</dbReference>
<evidence type="ECO:0000256" key="9">
    <source>
        <dbReference type="SAM" id="Coils"/>
    </source>
</evidence>
<keyword evidence="12" id="KW-1185">Reference proteome</keyword>
<dbReference type="Proteomes" id="UP001175271">
    <property type="component" value="Unassembled WGS sequence"/>
</dbReference>
<evidence type="ECO:0000256" key="3">
    <source>
        <dbReference type="ARBA" id="ARBA00022840"/>
    </source>
</evidence>
<dbReference type="CDD" id="cd01377">
    <property type="entry name" value="MYSc_class_II"/>
    <property type="match status" value="1"/>
</dbReference>
<dbReference type="EMBL" id="JAUCMV010000005">
    <property type="protein sequence ID" value="KAK0400296.1"/>
    <property type="molecule type" value="Genomic_DNA"/>
</dbReference>
<evidence type="ECO:0000313" key="12">
    <source>
        <dbReference type="Proteomes" id="UP001175271"/>
    </source>
</evidence>
<evidence type="ECO:0000256" key="8">
    <source>
        <dbReference type="PROSITE-ProRule" id="PRU00782"/>
    </source>
</evidence>
<feature type="coiled-coil region" evidence="9">
    <location>
        <begin position="1414"/>
        <end position="1497"/>
    </location>
</feature>
<evidence type="ECO:0000256" key="7">
    <source>
        <dbReference type="ARBA" id="ARBA00023203"/>
    </source>
</evidence>
<feature type="binding site" evidence="8">
    <location>
        <begin position="215"/>
        <end position="222"/>
    </location>
    <ligand>
        <name>ATP</name>
        <dbReference type="ChEBI" id="CHEBI:30616"/>
    </ligand>
</feature>
<dbReference type="Gene3D" id="1.20.58.530">
    <property type="match status" value="1"/>
</dbReference>
<dbReference type="Gene3D" id="1.20.5.4820">
    <property type="match status" value="1"/>
</dbReference>
<dbReference type="InterPro" id="IPR027417">
    <property type="entry name" value="P-loop_NTPase"/>
</dbReference>
<dbReference type="Gene3D" id="1.20.120.720">
    <property type="entry name" value="Myosin VI head, motor domain, U50 subdomain"/>
    <property type="match status" value="1"/>
</dbReference>
<dbReference type="SMART" id="SM00242">
    <property type="entry name" value="MYSc"/>
    <property type="match status" value="1"/>
</dbReference>
<evidence type="ECO:0000256" key="6">
    <source>
        <dbReference type="ARBA" id="ARBA00023175"/>
    </source>
</evidence>
<comment type="similarity">
    <text evidence="1 8">Belongs to the TRAFAC class myosin-kinesin ATPase superfamily. Myosin family.</text>
</comment>
<protein>
    <recommendedName>
        <fullName evidence="10">Myosin motor domain-containing protein</fullName>
    </recommendedName>
</protein>
<dbReference type="Gene3D" id="1.10.10.820">
    <property type="match status" value="1"/>
</dbReference>
<dbReference type="PANTHER" id="PTHR13140:SF857">
    <property type="entry name" value="MYOSIN-11"/>
    <property type="match status" value="1"/>
</dbReference>
<dbReference type="Gene3D" id="3.40.850.10">
    <property type="entry name" value="Kinesin motor domain"/>
    <property type="match status" value="1"/>
</dbReference>
<feature type="coiled-coil region" evidence="9">
    <location>
        <begin position="967"/>
        <end position="1191"/>
    </location>
</feature>
<dbReference type="InterPro" id="IPR001609">
    <property type="entry name" value="Myosin_head_motor_dom-like"/>
</dbReference>